<name>A0A9R1TGD4_9HYME</name>
<proteinExistence type="predicted"/>
<organism evidence="3 4">
    <name type="scientific">Fopius arisanus</name>
    <dbReference type="NCBI Taxonomy" id="64838"/>
    <lineage>
        <taxon>Eukaryota</taxon>
        <taxon>Metazoa</taxon>
        <taxon>Ecdysozoa</taxon>
        <taxon>Arthropoda</taxon>
        <taxon>Hexapoda</taxon>
        <taxon>Insecta</taxon>
        <taxon>Pterygota</taxon>
        <taxon>Neoptera</taxon>
        <taxon>Endopterygota</taxon>
        <taxon>Hymenoptera</taxon>
        <taxon>Apocrita</taxon>
        <taxon>Ichneumonoidea</taxon>
        <taxon>Braconidae</taxon>
        <taxon>Opiinae</taxon>
        <taxon>Fopius</taxon>
    </lineage>
</organism>
<dbReference type="AlphaFoldDB" id="A0A9R1TGD4"/>
<accession>A0A9R1TGD4</accession>
<dbReference type="OrthoDB" id="8192989at2759"/>
<dbReference type="RefSeq" id="XP_011308885.1">
    <property type="nucleotide sequence ID" value="XM_011310583.1"/>
</dbReference>
<feature type="signal peptide" evidence="2">
    <location>
        <begin position="1"/>
        <end position="24"/>
    </location>
</feature>
<feature type="chain" id="PRO_5040384179" evidence="2">
    <location>
        <begin position="25"/>
        <end position="162"/>
    </location>
</feature>
<keyword evidence="3" id="KW-1185">Reference proteome</keyword>
<keyword evidence="2" id="KW-0732">Signal</keyword>
<dbReference type="GeneID" id="105269952"/>
<reference evidence="4" key="1">
    <citation type="submission" date="2025-08" db="UniProtKB">
        <authorList>
            <consortium name="RefSeq"/>
        </authorList>
    </citation>
    <scope>IDENTIFICATION</scope>
    <source>
        <strain evidence="4">USDA-PBARC FA_bdor</strain>
        <tissue evidence="4">Whole organism</tissue>
    </source>
</reference>
<evidence type="ECO:0000256" key="1">
    <source>
        <dbReference type="SAM" id="MobiDB-lite"/>
    </source>
</evidence>
<evidence type="ECO:0000313" key="3">
    <source>
        <dbReference type="Proteomes" id="UP000694866"/>
    </source>
</evidence>
<evidence type="ECO:0000313" key="4">
    <source>
        <dbReference type="RefSeq" id="XP_011308885.1"/>
    </source>
</evidence>
<feature type="region of interest" description="Disordered" evidence="1">
    <location>
        <begin position="102"/>
        <end position="137"/>
    </location>
</feature>
<protein>
    <submittedName>
        <fullName evidence="4">Uncharacterized protein</fullName>
    </submittedName>
</protein>
<dbReference type="Proteomes" id="UP000694866">
    <property type="component" value="Unplaced"/>
</dbReference>
<feature type="region of interest" description="Disordered" evidence="1">
    <location>
        <begin position="32"/>
        <end position="65"/>
    </location>
</feature>
<dbReference type="KEGG" id="fas:105269952"/>
<feature type="compositionally biased region" description="Basic and acidic residues" evidence="1">
    <location>
        <begin position="106"/>
        <end position="137"/>
    </location>
</feature>
<sequence>MVQINMRVFKIISLLLSILTLTRSSPVSSLRLEHREAPDDDVDTPTTPRPVISPEDSYDQRQNGTENYRIHVDGLVVVVAPVEALLLAGGIPDNFSSILVPPAPEKPLEKPLEKPQDDLEPLKPIEKPNDGEKPLEVKKISHRGNLKLISFLAPLLRHLGRQ</sequence>
<evidence type="ECO:0000256" key="2">
    <source>
        <dbReference type="SAM" id="SignalP"/>
    </source>
</evidence>
<gene>
    <name evidence="4" type="primary">LOC105269952</name>
</gene>